<evidence type="ECO:0000259" key="2">
    <source>
        <dbReference type="Pfam" id="PF00155"/>
    </source>
</evidence>
<keyword evidence="1 3" id="KW-0808">Transferase</keyword>
<dbReference type="HOGENOM" id="CLU_017584_4_4_6"/>
<name>A0A095XSL5_9GAMM</name>
<evidence type="ECO:0000256" key="1">
    <source>
        <dbReference type="RuleBase" id="RU000481"/>
    </source>
</evidence>
<dbReference type="PANTHER" id="PTHR43510:SF1">
    <property type="entry name" value="AMINOTRANSFERASE FUNCTION, HYPOTHETICAL (EUROFUNG)"/>
    <property type="match status" value="1"/>
</dbReference>
<accession>A0A095XSL5</accession>
<comment type="cofactor">
    <cofactor evidence="1">
        <name>pyridoxal 5'-phosphate</name>
        <dbReference type="ChEBI" id="CHEBI:597326"/>
    </cofactor>
</comment>
<dbReference type="PATRIC" id="fig|1265313.6.peg.2746"/>
<dbReference type="CDD" id="cd00609">
    <property type="entry name" value="AAT_like"/>
    <property type="match status" value="1"/>
</dbReference>
<evidence type="ECO:0000313" key="3">
    <source>
        <dbReference type="EMBL" id="KGE02651.1"/>
    </source>
</evidence>
<dbReference type="RefSeq" id="WP_035516881.1">
    <property type="nucleotide sequence ID" value="NZ_KN234771.1"/>
</dbReference>
<dbReference type="EC" id="2.6.1.-" evidence="1"/>
<sequence length="379" mass="40731">MHIEPFGVEQWMNRWENHCELNLAETCVDSLTVDELLAIAGSGWAAVADDLGGMKLTYGAITGSEALRSAVAALYARQSADNVLITHGTIGANHLLYSALVGAGDHVLSITPTYQQHTAIPRALGAEVTELPLRPEQGWLPDLAAVERALRPATRLIALTNPNNPTGALIESDGLERLVALARERGAWLLCDEVYRGAEQGDSAPSIADLYERGISTGSTSKAFSLAGLRLGWIVGPDDVLKAVEVHRDYNTISVSMVDDYFATLALRHADRILARSREIVRRNLARLEAWVDAEPRASMITPRAGTTALVAIDTGLSSRELCERLLSETGVLFTPGSAMGMEGYLRVGYACATDDLDAGLARVSAWLRESDAVAVNNA</sequence>
<dbReference type="PROSITE" id="PS00105">
    <property type="entry name" value="AA_TRANSFER_CLASS_1"/>
    <property type="match status" value="1"/>
</dbReference>
<protein>
    <recommendedName>
        <fullName evidence="1">Aminotransferase</fullName>
        <ecNumber evidence="1">2.6.1.-</ecNumber>
    </recommendedName>
</protein>
<organism evidence="3 4">
    <name type="scientific">Pseudohaliea rubra DSM 19751</name>
    <dbReference type="NCBI Taxonomy" id="1265313"/>
    <lineage>
        <taxon>Bacteria</taxon>
        <taxon>Pseudomonadati</taxon>
        <taxon>Pseudomonadota</taxon>
        <taxon>Gammaproteobacteria</taxon>
        <taxon>Cellvibrionales</taxon>
        <taxon>Halieaceae</taxon>
        <taxon>Pseudohaliea</taxon>
    </lineage>
</organism>
<reference evidence="3 4" key="1">
    <citation type="journal article" date="2014" name="Genome Announc.">
        <title>Genome Sequence of Gammaproteobacterial Pseudohaliea rubra Type Strain DSM 19751, Isolated from Coastal Seawater of the Mediterranean Sea.</title>
        <authorList>
            <person name="Spring S."/>
            <person name="Fiebig A."/>
            <person name="Riedel T."/>
            <person name="Goker M."/>
            <person name="Klenk H.P."/>
        </authorList>
    </citation>
    <scope>NUCLEOTIDE SEQUENCE [LARGE SCALE GENOMIC DNA]</scope>
    <source>
        <strain evidence="3 4">DSM 19751</strain>
    </source>
</reference>
<comment type="caution">
    <text evidence="3">The sequence shown here is derived from an EMBL/GenBank/DDBJ whole genome shotgun (WGS) entry which is preliminary data.</text>
</comment>
<dbReference type="GO" id="GO:0008483">
    <property type="term" value="F:transaminase activity"/>
    <property type="evidence" value="ECO:0007669"/>
    <property type="project" value="UniProtKB-KW"/>
</dbReference>
<dbReference type="Gene3D" id="3.90.1150.10">
    <property type="entry name" value="Aspartate Aminotransferase, domain 1"/>
    <property type="match status" value="1"/>
</dbReference>
<dbReference type="InterPro" id="IPR004839">
    <property type="entry name" value="Aminotransferase_I/II_large"/>
</dbReference>
<feature type="domain" description="Aminotransferase class I/classII large" evidence="2">
    <location>
        <begin position="52"/>
        <end position="358"/>
    </location>
</feature>
<dbReference type="EMBL" id="AUVB01000088">
    <property type="protein sequence ID" value="KGE02651.1"/>
    <property type="molecule type" value="Genomic_DNA"/>
</dbReference>
<proteinExistence type="inferred from homology"/>
<keyword evidence="4" id="KW-1185">Reference proteome</keyword>
<dbReference type="SUPFAM" id="SSF53383">
    <property type="entry name" value="PLP-dependent transferases"/>
    <property type="match status" value="1"/>
</dbReference>
<dbReference type="eggNOG" id="COG0436">
    <property type="taxonomic scope" value="Bacteria"/>
</dbReference>
<evidence type="ECO:0000313" key="4">
    <source>
        <dbReference type="Proteomes" id="UP000029640"/>
    </source>
</evidence>
<dbReference type="InterPro" id="IPR004838">
    <property type="entry name" value="NHTrfase_class1_PyrdxlP-BS"/>
</dbReference>
<dbReference type="Proteomes" id="UP000029640">
    <property type="component" value="Unassembled WGS sequence"/>
</dbReference>
<dbReference type="STRING" id="1265313.HRUBRA_02789"/>
<dbReference type="AlphaFoldDB" id="A0A095XSL5"/>
<dbReference type="InterPro" id="IPR015421">
    <property type="entry name" value="PyrdxlP-dep_Trfase_major"/>
</dbReference>
<dbReference type="Gene3D" id="3.40.640.10">
    <property type="entry name" value="Type I PLP-dependent aspartate aminotransferase-like (Major domain)"/>
    <property type="match status" value="1"/>
</dbReference>
<dbReference type="OrthoDB" id="9803354at2"/>
<comment type="similarity">
    <text evidence="1">Belongs to the class-I pyridoxal-phosphate-dependent aminotransferase family.</text>
</comment>
<dbReference type="InterPro" id="IPR015424">
    <property type="entry name" value="PyrdxlP-dep_Trfase"/>
</dbReference>
<dbReference type="PANTHER" id="PTHR43510">
    <property type="entry name" value="AMINOTRANSFERASE FUNCTION, HYPOTHETICAL (EUROFUNG)"/>
    <property type="match status" value="1"/>
</dbReference>
<gene>
    <name evidence="3" type="ORF">HRUBRA_02789</name>
</gene>
<dbReference type="Pfam" id="PF00155">
    <property type="entry name" value="Aminotran_1_2"/>
    <property type="match status" value="1"/>
</dbReference>
<dbReference type="GO" id="GO:0030170">
    <property type="term" value="F:pyridoxal phosphate binding"/>
    <property type="evidence" value="ECO:0007669"/>
    <property type="project" value="InterPro"/>
</dbReference>
<keyword evidence="1 3" id="KW-0032">Aminotransferase</keyword>
<dbReference type="NCBIfam" id="NF005593">
    <property type="entry name" value="PRK07324.1"/>
    <property type="match status" value="1"/>
</dbReference>
<dbReference type="InterPro" id="IPR015422">
    <property type="entry name" value="PyrdxlP-dep_Trfase_small"/>
</dbReference>